<gene>
    <name evidence="1" type="ORF">GN958_ATG22419</name>
</gene>
<evidence type="ECO:0000313" key="1">
    <source>
        <dbReference type="EMBL" id="KAF4128341.1"/>
    </source>
</evidence>
<reference evidence="1" key="1">
    <citation type="submission" date="2020-03" db="EMBL/GenBank/DDBJ databases">
        <title>Hybrid Assembly of Korean Phytophthora infestans isolates.</title>
        <authorList>
            <person name="Prokchorchik M."/>
            <person name="Lee Y."/>
            <person name="Seo J."/>
            <person name="Cho J.-H."/>
            <person name="Park Y.-E."/>
            <person name="Jang D.-C."/>
            <person name="Im J.-S."/>
            <person name="Choi J.-G."/>
            <person name="Park H.-J."/>
            <person name="Lee G.-B."/>
            <person name="Lee Y.-G."/>
            <person name="Hong S.-Y."/>
            <person name="Cho K."/>
            <person name="Sohn K.H."/>
        </authorList>
    </citation>
    <scope>NUCLEOTIDE SEQUENCE</scope>
    <source>
        <strain evidence="1">KR_2_A2</strain>
    </source>
</reference>
<name>A0A8S9TJH5_PHYIN</name>
<evidence type="ECO:0000313" key="2">
    <source>
        <dbReference type="Proteomes" id="UP000704712"/>
    </source>
</evidence>
<organism evidence="1 2">
    <name type="scientific">Phytophthora infestans</name>
    <name type="common">Potato late blight agent</name>
    <name type="synonym">Botrytis infestans</name>
    <dbReference type="NCBI Taxonomy" id="4787"/>
    <lineage>
        <taxon>Eukaryota</taxon>
        <taxon>Sar</taxon>
        <taxon>Stramenopiles</taxon>
        <taxon>Oomycota</taxon>
        <taxon>Peronosporomycetes</taxon>
        <taxon>Peronosporales</taxon>
        <taxon>Peronosporaceae</taxon>
        <taxon>Phytophthora</taxon>
    </lineage>
</organism>
<comment type="caution">
    <text evidence="1">The sequence shown here is derived from an EMBL/GenBank/DDBJ whole genome shotgun (WGS) entry which is preliminary data.</text>
</comment>
<dbReference type="EMBL" id="JAACNO010003127">
    <property type="protein sequence ID" value="KAF4128341.1"/>
    <property type="molecule type" value="Genomic_DNA"/>
</dbReference>
<proteinExistence type="predicted"/>
<dbReference type="AlphaFoldDB" id="A0A8S9TJH5"/>
<protein>
    <submittedName>
        <fullName evidence="1">Uncharacterized protein</fullName>
    </submittedName>
</protein>
<sequence>MNDEDMDVVLVVTDAILQQGTELREVRREVSELLVEEAWRTVMCCYHYLTTQCLNAPGESAWVTLN</sequence>
<dbReference type="Proteomes" id="UP000704712">
    <property type="component" value="Unassembled WGS sequence"/>
</dbReference>
<accession>A0A8S9TJH5</accession>